<evidence type="ECO:0000256" key="1">
    <source>
        <dbReference type="SAM" id="MobiDB-lite"/>
    </source>
</evidence>
<dbReference type="Gramene" id="TraesWEE_scaffold_045963_01G000200.1">
    <property type="protein sequence ID" value="TraesWEE_scaffold_045963_01G000200.1"/>
    <property type="gene ID" value="TraesWEE_scaffold_045963_01G000200"/>
</dbReference>
<feature type="compositionally biased region" description="Basic residues" evidence="1">
    <location>
        <begin position="569"/>
        <end position="585"/>
    </location>
</feature>
<feature type="domain" description="DUF7880" evidence="3">
    <location>
        <begin position="419"/>
        <end position="535"/>
    </location>
</feature>
<dbReference type="Gramene" id="TraesJUL3A03G01385950.1">
    <property type="protein sequence ID" value="TraesJUL3A03G01385950.1"/>
    <property type="gene ID" value="TraesJUL3A03G01385950"/>
</dbReference>
<accession>A0A3B6EEC0</accession>
<dbReference type="InterPro" id="IPR011676">
    <property type="entry name" value="DUF1618"/>
</dbReference>
<sequence length="668" mass="76320">MALPTLPFNPSTPMGPGFPDSAILCRVARVSADWNATTAECRTEDGQAVEVSFWLVDPPGISYFSVNCPGIKHEYHAWLICAEDAFVLFSLKFWGPARFFVYTAGKQSLRLLPNPNHAYFGGQQFGLLPCGDADGEHFAVAFLDLKWNIQNDVCRFDAYVFSSQTQAWTTRKAHLSDPADKPLCCRHALFEQIRVGASALGWVDTRYGILLLDDLFGRHPVVKIIPLPVTTVGLPEPTKPYDYYCAPEYFYNVACCDDLIKFVHIKYDDPDAMTRGSGWKATMWNMKVSEQNWCERYTVDVAKISVDKSFPAKLPELWDDETQQLQLKNLMFQGPILSMLNDDLLYMMAKVNDEDDTAWAITIDMKHAALKALAKFSVKPKQQLLTTLCFSCVFPKYLNIPPGTEMYDPMEMHFKRMSLAQFVMQVQQTREWFRELDLFLDCDLPTYKESKALLTECCPVSSLCVHIHALLKYATCTDEASNNMQHLLRAFEGFDMLLTESFNEEASDETLRSKIIVALPILDNLLQSMLPSVTPEERYQGVGIFEQYEKSGYTKKGHQSFGSNAEKVRHSKKRNRAKKRTHKQQQHIFKRNNFGGNVALNRWWYLDGCMLMSVGAVAACAGIHREIISEPRRSPFWEFRIQPHLKPLAVQEALSLADDFYEWEIYMP</sequence>
<dbReference type="Gramene" id="TraesCAD_scaffold_067503_01G000100.1">
    <property type="protein sequence ID" value="TraesCAD_scaffold_067503_01G000100.1"/>
    <property type="gene ID" value="TraesCAD_scaffold_067503_01G000100"/>
</dbReference>
<feature type="domain" description="DUF1618" evidence="2">
    <location>
        <begin position="202"/>
        <end position="346"/>
    </location>
</feature>
<dbReference type="EnsemblPlants" id="TraesCS3A02G174500.1">
    <property type="protein sequence ID" value="TraesCS3A02G174500.1"/>
    <property type="gene ID" value="TraesCS3A02G174500"/>
</dbReference>
<keyword evidence="5" id="KW-1185">Reference proteome</keyword>
<evidence type="ECO:0000313" key="4">
    <source>
        <dbReference type="EnsemblPlants" id="TraesCS3A02G174500.1"/>
    </source>
</evidence>
<dbReference type="STRING" id="4565.A0A3B6EEC0"/>
<dbReference type="AlphaFoldDB" id="A0A3B6EEC0"/>
<dbReference type="Pfam" id="PF07762">
    <property type="entry name" value="DUF1618"/>
    <property type="match status" value="1"/>
</dbReference>
<protein>
    <submittedName>
        <fullName evidence="4">Uncharacterized protein</fullName>
    </submittedName>
</protein>
<gene>
    <name evidence="4" type="primary">LOC123060966</name>
</gene>
<feature type="region of interest" description="Disordered" evidence="1">
    <location>
        <begin position="555"/>
        <end position="585"/>
    </location>
</feature>
<organism evidence="4">
    <name type="scientific">Triticum aestivum</name>
    <name type="common">Wheat</name>
    <dbReference type="NCBI Taxonomy" id="4565"/>
    <lineage>
        <taxon>Eukaryota</taxon>
        <taxon>Viridiplantae</taxon>
        <taxon>Streptophyta</taxon>
        <taxon>Embryophyta</taxon>
        <taxon>Tracheophyta</taxon>
        <taxon>Spermatophyta</taxon>
        <taxon>Magnoliopsida</taxon>
        <taxon>Liliopsida</taxon>
        <taxon>Poales</taxon>
        <taxon>Poaceae</taxon>
        <taxon>BOP clade</taxon>
        <taxon>Pooideae</taxon>
        <taxon>Triticodae</taxon>
        <taxon>Triticeae</taxon>
        <taxon>Triticinae</taxon>
        <taxon>Triticum</taxon>
    </lineage>
</organism>
<dbReference type="Proteomes" id="UP000019116">
    <property type="component" value="Chromosome 3A"/>
</dbReference>
<dbReference type="OrthoDB" id="597802at2759"/>
<dbReference type="PANTHER" id="PTHR33074:SF135">
    <property type="entry name" value="DUF1618 DOMAIN-CONTAINING PROTEIN"/>
    <property type="match status" value="1"/>
</dbReference>
<dbReference type="Gramene" id="TraesROB_scaffold_018662_01G000100.1">
    <property type="protein sequence ID" value="TraesROB_scaffold_018662_01G000100.1"/>
    <property type="gene ID" value="TraesROB_scaffold_018662_01G000100"/>
</dbReference>
<reference evidence="4" key="1">
    <citation type="submission" date="2018-08" db="EMBL/GenBank/DDBJ databases">
        <authorList>
            <person name="Rossello M."/>
        </authorList>
    </citation>
    <scope>NUCLEOTIDE SEQUENCE [LARGE SCALE GENOMIC DNA]</scope>
    <source>
        <strain evidence="4">cv. Chinese Spring</strain>
    </source>
</reference>
<dbReference type="Gramene" id="TraesCLE_scaffold_081974_01G000100.1">
    <property type="protein sequence ID" value="TraesCLE_scaffold_081974_01G000100.1"/>
    <property type="gene ID" value="TraesCLE_scaffold_081974_01G000100"/>
</dbReference>
<dbReference type="InterPro" id="IPR057202">
    <property type="entry name" value="DUF7880"/>
</dbReference>
<dbReference type="Pfam" id="PF25306">
    <property type="entry name" value="DUF7880"/>
    <property type="match status" value="1"/>
</dbReference>
<proteinExistence type="predicted"/>
<evidence type="ECO:0000313" key="5">
    <source>
        <dbReference type="Proteomes" id="UP000019116"/>
    </source>
</evidence>
<evidence type="ECO:0000259" key="3">
    <source>
        <dbReference type="Pfam" id="PF25306"/>
    </source>
</evidence>
<name>A0A3B6EEC0_WHEAT</name>
<reference evidence="4" key="2">
    <citation type="submission" date="2018-10" db="UniProtKB">
        <authorList>
            <consortium name="EnsemblPlants"/>
        </authorList>
    </citation>
    <scope>IDENTIFICATION</scope>
</reference>
<dbReference type="Gramene" id="TraesCS3A03G0414000.1">
    <property type="protein sequence ID" value="TraesCS3A03G0414000.1.CDS"/>
    <property type="gene ID" value="TraesCS3A03G0414000"/>
</dbReference>
<dbReference type="Gramene" id="TraesCS3A02G174500.1">
    <property type="protein sequence ID" value="TraesCS3A02G174500.1"/>
    <property type="gene ID" value="TraesCS3A02G174500"/>
</dbReference>
<evidence type="ECO:0000259" key="2">
    <source>
        <dbReference type="Pfam" id="PF07762"/>
    </source>
</evidence>
<dbReference type="PANTHER" id="PTHR33074">
    <property type="entry name" value="EXPRESSED PROTEIN-RELATED"/>
    <property type="match status" value="1"/>
</dbReference>